<evidence type="ECO:0000256" key="8">
    <source>
        <dbReference type="ARBA" id="ARBA00023136"/>
    </source>
</evidence>
<feature type="transmembrane region" description="Helical" evidence="9">
    <location>
        <begin position="5"/>
        <end position="24"/>
    </location>
</feature>
<dbReference type="FunCoup" id="A0A2V0PEW0">
    <property type="interactions" value="1372"/>
</dbReference>
<evidence type="ECO:0000256" key="6">
    <source>
        <dbReference type="ARBA" id="ARBA00022989"/>
    </source>
</evidence>
<evidence type="ECO:0000256" key="9">
    <source>
        <dbReference type="SAM" id="Phobius"/>
    </source>
</evidence>
<dbReference type="Pfam" id="PF05493">
    <property type="entry name" value="ATP_synt_H"/>
    <property type="match status" value="1"/>
</dbReference>
<dbReference type="InParanoid" id="A0A2V0PEW0"/>
<dbReference type="AlphaFoldDB" id="A0A2V0PEW0"/>
<dbReference type="GO" id="GO:0033179">
    <property type="term" value="C:proton-transporting V-type ATPase, V0 domain"/>
    <property type="evidence" value="ECO:0007669"/>
    <property type="project" value="InterPro"/>
</dbReference>
<evidence type="ECO:0000256" key="7">
    <source>
        <dbReference type="ARBA" id="ARBA00023065"/>
    </source>
</evidence>
<evidence type="ECO:0000256" key="3">
    <source>
        <dbReference type="ARBA" id="ARBA00022448"/>
    </source>
</evidence>
<keyword evidence="4 9" id="KW-0812">Transmembrane</keyword>
<comment type="similarity">
    <text evidence="2">Belongs to the V-ATPase e1/e2 subunit family.</text>
</comment>
<keyword evidence="11" id="KW-1185">Reference proteome</keyword>
<comment type="caution">
    <text evidence="10">The sequence shown here is derived from an EMBL/GenBank/DDBJ whole genome shotgun (WGS) entry which is preliminary data.</text>
</comment>
<evidence type="ECO:0000256" key="2">
    <source>
        <dbReference type="ARBA" id="ARBA00008328"/>
    </source>
</evidence>
<comment type="subcellular location">
    <subcellularLocation>
        <location evidence="1">Membrane</location>
        <topology evidence="1">Multi-pass membrane protein</topology>
    </subcellularLocation>
</comment>
<dbReference type="Proteomes" id="UP000247498">
    <property type="component" value="Unassembled WGS sequence"/>
</dbReference>
<organism evidence="10 11">
    <name type="scientific">Raphidocelis subcapitata</name>
    <dbReference type="NCBI Taxonomy" id="307507"/>
    <lineage>
        <taxon>Eukaryota</taxon>
        <taxon>Viridiplantae</taxon>
        <taxon>Chlorophyta</taxon>
        <taxon>core chlorophytes</taxon>
        <taxon>Chlorophyceae</taxon>
        <taxon>CS clade</taxon>
        <taxon>Sphaeropleales</taxon>
        <taxon>Selenastraceae</taxon>
        <taxon>Raphidocelis</taxon>
    </lineage>
</organism>
<evidence type="ECO:0008006" key="12">
    <source>
        <dbReference type="Google" id="ProtNLM"/>
    </source>
</evidence>
<evidence type="ECO:0000313" key="11">
    <source>
        <dbReference type="Proteomes" id="UP000247498"/>
    </source>
</evidence>
<keyword evidence="6 9" id="KW-1133">Transmembrane helix</keyword>
<sequence length="66" mass="7403">MSYWIGTLCFVAVQIIVTLCINLFSKRSSKGLPHILAITSVVQCWFMWTIVYLAHKNPLVQPAGGH</sequence>
<dbReference type="STRING" id="307507.A0A2V0PEW0"/>
<dbReference type="OrthoDB" id="1508846at2759"/>
<keyword evidence="3" id="KW-0813">Transport</keyword>
<keyword evidence="8 9" id="KW-0472">Membrane</keyword>
<proteinExistence type="inferred from homology"/>
<evidence type="ECO:0000256" key="5">
    <source>
        <dbReference type="ARBA" id="ARBA00022781"/>
    </source>
</evidence>
<accession>A0A2V0PEW0</accession>
<evidence type="ECO:0000256" key="4">
    <source>
        <dbReference type="ARBA" id="ARBA00022692"/>
    </source>
</evidence>
<evidence type="ECO:0000313" key="10">
    <source>
        <dbReference type="EMBL" id="GBF97492.1"/>
    </source>
</evidence>
<evidence type="ECO:0000256" key="1">
    <source>
        <dbReference type="ARBA" id="ARBA00004141"/>
    </source>
</evidence>
<keyword evidence="5" id="KW-0375">Hydrogen ion transport</keyword>
<feature type="transmembrane region" description="Helical" evidence="9">
    <location>
        <begin position="36"/>
        <end position="54"/>
    </location>
</feature>
<keyword evidence="7" id="KW-0406">Ion transport</keyword>
<gene>
    <name evidence="10" type="ORF">Rsub_10415</name>
</gene>
<dbReference type="GO" id="GO:0046961">
    <property type="term" value="F:proton-transporting ATPase activity, rotational mechanism"/>
    <property type="evidence" value="ECO:0007669"/>
    <property type="project" value="InterPro"/>
</dbReference>
<name>A0A2V0PEW0_9CHLO</name>
<dbReference type="EMBL" id="BDRX01000101">
    <property type="protein sequence ID" value="GBF97492.1"/>
    <property type="molecule type" value="Genomic_DNA"/>
</dbReference>
<reference evidence="10 11" key="1">
    <citation type="journal article" date="2018" name="Sci. Rep.">
        <title>Raphidocelis subcapitata (=Pseudokirchneriella subcapitata) provides an insight into genome evolution and environmental adaptations in the Sphaeropleales.</title>
        <authorList>
            <person name="Suzuki S."/>
            <person name="Yamaguchi H."/>
            <person name="Nakajima N."/>
            <person name="Kawachi M."/>
        </authorList>
    </citation>
    <scope>NUCLEOTIDE SEQUENCE [LARGE SCALE GENOMIC DNA]</scope>
    <source>
        <strain evidence="10 11">NIES-35</strain>
    </source>
</reference>
<dbReference type="InterPro" id="IPR008389">
    <property type="entry name" value="ATPase_V0-cplx_e1/e2_su"/>
</dbReference>
<protein>
    <recommendedName>
        <fullName evidence="12">V-type proton ATPase subunit e</fullName>
    </recommendedName>
</protein>